<dbReference type="EMBL" id="CP109546">
    <property type="protein sequence ID" value="WTZ10129.1"/>
    <property type="molecule type" value="Genomic_DNA"/>
</dbReference>
<keyword evidence="1" id="KW-0812">Transmembrane</keyword>
<evidence type="ECO:0000256" key="1">
    <source>
        <dbReference type="SAM" id="Phobius"/>
    </source>
</evidence>
<gene>
    <name evidence="2" type="ORF">OG699_20325</name>
</gene>
<name>A0AAU3HX09_9ACTN</name>
<protein>
    <submittedName>
        <fullName evidence="2">Uncharacterized protein</fullName>
    </submittedName>
</protein>
<feature type="transmembrane region" description="Helical" evidence="1">
    <location>
        <begin position="107"/>
        <end position="127"/>
    </location>
</feature>
<organism evidence="2">
    <name type="scientific">Streptomyces sp. NBC_01393</name>
    <dbReference type="NCBI Taxonomy" id="2903851"/>
    <lineage>
        <taxon>Bacteria</taxon>
        <taxon>Bacillati</taxon>
        <taxon>Actinomycetota</taxon>
        <taxon>Actinomycetes</taxon>
        <taxon>Kitasatosporales</taxon>
        <taxon>Streptomycetaceae</taxon>
        <taxon>Streptomyces</taxon>
    </lineage>
</organism>
<keyword evidence="1" id="KW-1133">Transmembrane helix</keyword>
<reference evidence="2" key="1">
    <citation type="submission" date="2022-10" db="EMBL/GenBank/DDBJ databases">
        <title>The complete genomes of actinobacterial strains from the NBC collection.</title>
        <authorList>
            <person name="Joergensen T.S."/>
            <person name="Alvarez Arevalo M."/>
            <person name="Sterndorff E.B."/>
            <person name="Faurdal D."/>
            <person name="Vuksanovic O."/>
            <person name="Mourched A.-S."/>
            <person name="Charusanti P."/>
            <person name="Shaw S."/>
            <person name="Blin K."/>
            <person name="Weber T."/>
        </authorList>
    </citation>
    <scope>NUCLEOTIDE SEQUENCE</scope>
    <source>
        <strain evidence="2">NBC_01393</strain>
    </source>
</reference>
<dbReference type="AlphaFoldDB" id="A0AAU3HX09"/>
<sequence length="137" mass="15320">MDLYSAQRITEAEAGRTGLGTGPNRRLRLTLIIGMPLVFPVFGIMILVPKSLMNDVLHVYEAGIVGCLLHYVRVFAKYPRHAGRPPYLTRDLAMGGGFFLPSMFLGFWPGIFAAPAWAVFVGVAYALEERRERRGHR</sequence>
<evidence type="ECO:0000313" key="2">
    <source>
        <dbReference type="EMBL" id="WTZ10129.1"/>
    </source>
</evidence>
<accession>A0AAU3HX09</accession>
<proteinExistence type="predicted"/>
<keyword evidence="1" id="KW-0472">Membrane</keyword>
<feature type="transmembrane region" description="Helical" evidence="1">
    <location>
        <begin position="29"/>
        <end position="48"/>
    </location>
</feature>